<keyword evidence="1" id="KW-0472">Membrane</keyword>
<evidence type="ECO:0000313" key="3">
    <source>
        <dbReference type="Proteomes" id="UP001608902"/>
    </source>
</evidence>
<sequence>MNSSVWAVWIAAIGNMFSIHMVVVFAPIYLHQVLHYDILNVGIAAAMPTLVQFAVKMIAGCYSDKITTLSETQKVRIFNSIAFVGMALCLIALSFTSFYMLRYFSLFLLISSAAILGFNTGGFFKSSTLVARQFSHLVNAVVQVIMCLAMLTVPPIVFALTPEGTSSEWMVVFLIHAVLLLLCNSVFCFFGQGEAALFTSNQRLLNTIGVSSAAARAV</sequence>
<feature type="transmembrane region" description="Helical" evidence="1">
    <location>
        <begin position="136"/>
        <end position="157"/>
    </location>
</feature>
<feature type="transmembrane region" description="Helical" evidence="1">
    <location>
        <begin position="76"/>
        <end position="98"/>
    </location>
</feature>
<dbReference type="Pfam" id="PF07690">
    <property type="entry name" value="MFS_1"/>
    <property type="match status" value="1"/>
</dbReference>
<comment type="caution">
    <text evidence="2">The sequence shown here is derived from an EMBL/GenBank/DDBJ whole genome shotgun (WGS) entry which is preliminary data.</text>
</comment>
<protein>
    <recommendedName>
        <fullName evidence="4">MFS transporter</fullName>
    </recommendedName>
</protein>
<dbReference type="Gene3D" id="1.20.1250.20">
    <property type="entry name" value="MFS general substrate transporter like domains"/>
    <property type="match status" value="1"/>
</dbReference>
<feature type="transmembrane region" description="Helical" evidence="1">
    <location>
        <begin position="169"/>
        <end position="190"/>
    </location>
</feature>
<keyword evidence="1" id="KW-1133">Transmembrane helix</keyword>
<dbReference type="InterPro" id="IPR011701">
    <property type="entry name" value="MFS"/>
</dbReference>
<keyword evidence="3" id="KW-1185">Reference proteome</keyword>
<dbReference type="AlphaFoldDB" id="A0ABD6EFV0"/>
<dbReference type="InterPro" id="IPR036259">
    <property type="entry name" value="MFS_trans_sf"/>
</dbReference>
<feature type="transmembrane region" description="Helical" evidence="1">
    <location>
        <begin position="104"/>
        <end position="124"/>
    </location>
</feature>
<accession>A0ABD6EFV0</accession>
<gene>
    <name evidence="2" type="ORF">AB6A40_005584</name>
</gene>
<dbReference type="Proteomes" id="UP001608902">
    <property type="component" value="Unassembled WGS sequence"/>
</dbReference>
<dbReference type="EMBL" id="JBGFUD010003614">
    <property type="protein sequence ID" value="MFH4978875.1"/>
    <property type="molecule type" value="Genomic_DNA"/>
</dbReference>
<proteinExistence type="predicted"/>
<name>A0ABD6EFV0_9BILA</name>
<evidence type="ECO:0000313" key="2">
    <source>
        <dbReference type="EMBL" id="MFH4978875.1"/>
    </source>
</evidence>
<feature type="transmembrane region" description="Helical" evidence="1">
    <location>
        <begin position="7"/>
        <end position="30"/>
    </location>
</feature>
<organism evidence="2 3">
    <name type="scientific">Gnathostoma spinigerum</name>
    <dbReference type="NCBI Taxonomy" id="75299"/>
    <lineage>
        <taxon>Eukaryota</taxon>
        <taxon>Metazoa</taxon>
        <taxon>Ecdysozoa</taxon>
        <taxon>Nematoda</taxon>
        <taxon>Chromadorea</taxon>
        <taxon>Rhabditida</taxon>
        <taxon>Spirurina</taxon>
        <taxon>Gnathostomatomorpha</taxon>
        <taxon>Gnathostomatoidea</taxon>
        <taxon>Gnathostomatidae</taxon>
        <taxon>Gnathostoma</taxon>
    </lineage>
</organism>
<evidence type="ECO:0008006" key="4">
    <source>
        <dbReference type="Google" id="ProtNLM"/>
    </source>
</evidence>
<dbReference type="PANTHER" id="PTHR45757">
    <property type="entry name" value="PROTEIN CBG23364-RELATED"/>
    <property type="match status" value="1"/>
</dbReference>
<feature type="transmembrane region" description="Helical" evidence="1">
    <location>
        <begin position="36"/>
        <end position="55"/>
    </location>
</feature>
<keyword evidence="1" id="KW-0812">Transmembrane</keyword>
<reference evidence="2 3" key="1">
    <citation type="submission" date="2024-08" db="EMBL/GenBank/DDBJ databases">
        <title>Gnathostoma spinigerum genome.</title>
        <authorList>
            <person name="Gonzalez-Bertolin B."/>
            <person name="Monzon S."/>
            <person name="Zaballos A."/>
            <person name="Jimenez P."/>
            <person name="Dekumyoy P."/>
            <person name="Varona S."/>
            <person name="Cuesta I."/>
            <person name="Sumanam S."/>
            <person name="Adisakwattana P."/>
            <person name="Gasser R.B."/>
            <person name="Hernandez-Gonzalez A."/>
            <person name="Young N.D."/>
            <person name="Perteguer M.J."/>
        </authorList>
    </citation>
    <scope>NUCLEOTIDE SEQUENCE [LARGE SCALE GENOMIC DNA]</scope>
    <source>
        <strain evidence="2">AL3</strain>
        <tissue evidence="2">Liver</tissue>
    </source>
</reference>
<evidence type="ECO:0000256" key="1">
    <source>
        <dbReference type="SAM" id="Phobius"/>
    </source>
</evidence>
<dbReference type="SUPFAM" id="SSF103473">
    <property type="entry name" value="MFS general substrate transporter"/>
    <property type="match status" value="1"/>
</dbReference>